<feature type="domain" description="Aminoglycoside phosphotransferase" evidence="1">
    <location>
        <begin position="443"/>
        <end position="668"/>
    </location>
</feature>
<protein>
    <recommendedName>
        <fullName evidence="1">Aminoglycoside phosphotransferase domain-containing protein</fullName>
    </recommendedName>
</protein>
<dbReference type="PANTHER" id="PTHR40086:SF1">
    <property type="entry name" value="CELL CYCLE REGULATOR CCRZ"/>
    <property type="match status" value="1"/>
</dbReference>
<dbReference type="SUPFAM" id="SSF56112">
    <property type="entry name" value="Protein kinase-like (PK-like)"/>
    <property type="match status" value="2"/>
</dbReference>
<dbReference type="Gene3D" id="3.90.1200.10">
    <property type="match status" value="2"/>
</dbReference>
<feature type="domain" description="Aminoglycoside phosphotransferase" evidence="1">
    <location>
        <begin position="54"/>
        <end position="300"/>
    </location>
</feature>
<comment type="caution">
    <text evidence="2">The sequence shown here is derived from an EMBL/GenBank/DDBJ whole genome shotgun (WGS) entry which is preliminary data.</text>
</comment>
<dbReference type="EMBL" id="BMVC01000002">
    <property type="protein sequence ID" value="GHC82316.1"/>
    <property type="molecule type" value="Genomic_DNA"/>
</dbReference>
<reference evidence="2" key="1">
    <citation type="journal article" date="2014" name="Int. J. Syst. Evol. Microbiol.">
        <title>Complete genome sequence of Corynebacterium casei LMG S-19264T (=DSM 44701T), isolated from a smear-ripened cheese.</title>
        <authorList>
            <consortium name="US DOE Joint Genome Institute (JGI-PGF)"/>
            <person name="Walter F."/>
            <person name="Albersmeier A."/>
            <person name="Kalinowski J."/>
            <person name="Ruckert C."/>
        </authorList>
    </citation>
    <scope>NUCLEOTIDE SEQUENCE</scope>
    <source>
        <strain evidence="2">JCM 4637</strain>
    </source>
</reference>
<evidence type="ECO:0000259" key="1">
    <source>
        <dbReference type="Pfam" id="PF01636"/>
    </source>
</evidence>
<dbReference type="Pfam" id="PF01636">
    <property type="entry name" value="APH"/>
    <property type="match status" value="2"/>
</dbReference>
<dbReference type="InterPro" id="IPR011009">
    <property type="entry name" value="Kinase-like_dom_sf"/>
</dbReference>
<evidence type="ECO:0000313" key="2">
    <source>
        <dbReference type="EMBL" id="GHC82316.1"/>
    </source>
</evidence>
<dbReference type="InterPro" id="IPR052077">
    <property type="entry name" value="CcrZ_PhaseVar_Mediator"/>
</dbReference>
<dbReference type="InterPro" id="IPR002575">
    <property type="entry name" value="Aminoglycoside_PTrfase"/>
</dbReference>
<dbReference type="Proteomes" id="UP000638353">
    <property type="component" value="Unassembled WGS sequence"/>
</dbReference>
<sequence length="766" mass="83465">MLCDLPGAAVQSTPATARGAQAATMPPVVRPAPKPASVHIYPAFVDSAIRRGDVSGGFHNRNYLARLTEPMARLVGRSPGETVTVRVRERQALSVVLRTWEDETEILDSLRGVLPDVPRCLAKSRYSTVLSYVEGVPLSSICQNGKPLDHLLVEALVGQLARMARVGRDMLPRLPGGWPRDGQSRAFLQHLALLTDQHVRQPNWTEFGGLFAALGIPEHAMTAFAARVPAMVQRPFCLLHTDLHRDNVIVSYVDAPPLVFVDWELATFGDPLHDLATHLVRMKYSDTQQEEVKEAWARAMYATRPEAARGLETDLQHYLDFERAQSVYPDVMRAARSLGSEGEPAGLREAAESVVSALEAAKEPLRLSGAPDAPGAARILRRWHRARVGRNCKGAGGPFATFVTQWINPTEFPDAETAHSVVAEALVAEGAAPSGSVFKGTGHLNTVVTVQGKRLVVRRELRSATRREQCFNVEADVLKAVAKVDGISAPRVLALGESVPSDAFAVHSYAGPLWGPPSHPVDGLTPHEADNLVDQLAALADVDVDKLEPGLPAGGFYRWLCDRLVDLVASLPPESQRLARELGLPDAALLRGLLLRRSVSHRTPVLLHGDLNPWNLVRGSAPGELSVIDWEMAVAGDPLYDLVRHLHLTPHRGEIRQRMLHRWSEALGRRSSAYVAGWSGDVHTYRWIELVRSAYIDLDRLVTGASLDAPNVRRAVDAYAMTVRAATESLGLGHARVQNPYLALVLTRGGEARRVAPSAALTPSAT</sequence>
<dbReference type="AlphaFoldDB" id="A0A918WTR0"/>
<organism evidence="2 3">
    <name type="scientific">Streptomyces finlayi</name>
    <dbReference type="NCBI Taxonomy" id="67296"/>
    <lineage>
        <taxon>Bacteria</taxon>
        <taxon>Bacillati</taxon>
        <taxon>Actinomycetota</taxon>
        <taxon>Actinomycetes</taxon>
        <taxon>Kitasatosporales</taxon>
        <taxon>Streptomycetaceae</taxon>
        <taxon>Streptomyces</taxon>
    </lineage>
</organism>
<dbReference type="PANTHER" id="PTHR40086">
    <property type="entry name" value="PHOSPHOTRANSFERASE YTMP-RELATED"/>
    <property type="match status" value="1"/>
</dbReference>
<accession>A0A918WTR0</accession>
<name>A0A918WTR0_9ACTN</name>
<proteinExistence type="predicted"/>
<gene>
    <name evidence="2" type="ORF">GCM10010334_10450</name>
</gene>
<reference evidence="2" key="2">
    <citation type="submission" date="2020-09" db="EMBL/GenBank/DDBJ databases">
        <authorList>
            <person name="Sun Q."/>
            <person name="Ohkuma M."/>
        </authorList>
    </citation>
    <scope>NUCLEOTIDE SEQUENCE</scope>
    <source>
        <strain evidence="2">JCM 4637</strain>
    </source>
</reference>
<evidence type="ECO:0000313" key="3">
    <source>
        <dbReference type="Proteomes" id="UP000638353"/>
    </source>
</evidence>